<name>A0A845GGI1_9BURK</name>
<gene>
    <name evidence="1" type="ORF">GTP90_01315</name>
</gene>
<dbReference type="EMBL" id="WWCX01000001">
    <property type="protein sequence ID" value="MYM92495.1"/>
    <property type="molecule type" value="Genomic_DNA"/>
</dbReference>
<dbReference type="AlphaFoldDB" id="A0A845GGI1"/>
<evidence type="ECO:0000313" key="1">
    <source>
        <dbReference type="EMBL" id="MYM92495.1"/>
    </source>
</evidence>
<proteinExistence type="predicted"/>
<protein>
    <submittedName>
        <fullName evidence="1">Uncharacterized protein</fullName>
    </submittedName>
</protein>
<comment type="caution">
    <text evidence="1">The sequence shown here is derived from an EMBL/GenBank/DDBJ whole genome shotgun (WGS) entry which is preliminary data.</text>
</comment>
<organism evidence="1 2">
    <name type="scientific">Duganella vulcania</name>
    <dbReference type="NCBI Taxonomy" id="2692166"/>
    <lineage>
        <taxon>Bacteria</taxon>
        <taxon>Pseudomonadati</taxon>
        <taxon>Pseudomonadota</taxon>
        <taxon>Betaproteobacteria</taxon>
        <taxon>Burkholderiales</taxon>
        <taxon>Oxalobacteraceae</taxon>
        <taxon>Telluria group</taxon>
        <taxon>Duganella</taxon>
    </lineage>
</organism>
<reference evidence="1" key="1">
    <citation type="submission" date="2019-12" db="EMBL/GenBank/DDBJ databases">
        <title>Novel species isolated from a subtropical stream in China.</title>
        <authorList>
            <person name="Lu H."/>
        </authorList>
    </citation>
    <scope>NUCLEOTIDE SEQUENCE [LARGE SCALE GENOMIC DNA]</scope>
    <source>
        <strain evidence="1">FT81W</strain>
    </source>
</reference>
<dbReference type="RefSeq" id="WP_161081760.1">
    <property type="nucleotide sequence ID" value="NZ_WWCX01000001.1"/>
</dbReference>
<dbReference type="Proteomes" id="UP000447355">
    <property type="component" value="Unassembled WGS sequence"/>
</dbReference>
<sequence>MIDQDLYVKRIRAYQATHGCTLVQAKRAVEANEDLGVNEDLDAAPAGDAGRVKQLEEVIRNLLRDVVPHVRETGHNAADREIRAAVSAARAAVTT</sequence>
<accession>A0A845GGI1</accession>
<evidence type="ECO:0000313" key="2">
    <source>
        <dbReference type="Proteomes" id="UP000447355"/>
    </source>
</evidence>